<dbReference type="InterPro" id="IPR036097">
    <property type="entry name" value="HisK_dim/P_sf"/>
</dbReference>
<feature type="coiled-coil region" evidence="7">
    <location>
        <begin position="302"/>
        <end position="332"/>
    </location>
</feature>
<keyword evidence="13" id="KW-1185">Reference proteome</keyword>
<dbReference type="InterPro" id="IPR029016">
    <property type="entry name" value="GAF-like_dom_sf"/>
</dbReference>
<dbReference type="InterPro" id="IPR036890">
    <property type="entry name" value="HATPase_C_sf"/>
</dbReference>
<evidence type="ECO:0000256" key="2">
    <source>
        <dbReference type="ARBA" id="ARBA00012438"/>
    </source>
</evidence>
<dbReference type="Pfam" id="PF02518">
    <property type="entry name" value="HATPase_c"/>
    <property type="match status" value="1"/>
</dbReference>
<evidence type="ECO:0000256" key="8">
    <source>
        <dbReference type="SAM" id="MobiDB-lite"/>
    </source>
</evidence>
<dbReference type="Pfam" id="PF13426">
    <property type="entry name" value="PAS_9"/>
    <property type="match status" value="1"/>
</dbReference>
<evidence type="ECO:0000256" key="4">
    <source>
        <dbReference type="ARBA" id="ARBA00022679"/>
    </source>
</evidence>
<dbReference type="EMBL" id="PVNK01000252">
    <property type="protein sequence ID" value="PRP91199.1"/>
    <property type="molecule type" value="Genomic_DNA"/>
</dbReference>
<evidence type="ECO:0000256" key="1">
    <source>
        <dbReference type="ARBA" id="ARBA00000085"/>
    </source>
</evidence>
<dbReference type="SMART" id="SM00387">
    <property type="entry name" value="HATPase_c"/>
    <property type="match status" value="1"/>
</dbReference>
<feature type="modified residue" description="4-aspartylphosphate" evidence="6">
    <location>
        <position position="764"/>
    </location>
</feature>
<dbReference type="InterPro" id="IPR003018">
    <property type="entry name" value="GAF"/>
</dbReference>
<dbReference type="EC" id="2.7.13.3" evidence="2"/>
<dbReference type="Gene3D" id="3.40.50.2300">
    <property type="match status" value="2"/>
</dbReference>
<dbReference type="OrthoDB" id="9796305at2"/>
<dbReference type="RefSeq" id="WP_106394957.1">
    <property type="nucleotide sequence ID" value="NZ_PVNK01000252.1"/>
</dbReference>
<dbReference type="SUPFAM" id="SSF55785">
    <property type="entry name" value="PYP-like sensor domain (PAS domain)"/>
    <property type="match status" value="1"/>
</dbReference>
<keyword evidence="7" id="KW-0175">Coiled coil</keyword>
<dbReference type="PANTHER" id="PTHR43047">
    <property type="entry name" value="TWO-COMPONENT HISTIDINE PROTEIN KINASE"/>
    <property type="match status" value="1"/>
</dbReference>
<feature type="domain" description="Response regulatory" evidence="10">
    <location>
        <begin position="594"/>
        <end position="707"/>
    </location>
</feature>
<dbReference type="SUPFAM" id="SSF52172">
    <property type="entry name" value="CheY-like"/>
    <property type="match status" value="2"/>
</dbReference>
<dbReference type="NCBIfam" id="TIGR00229">
    <property type="entry name" value="sensory_box"/>
    <property type="match status" value="1"/>
</dbReference>
<feature type="region of interest" description="Disordered" evidence="8">
    <location>
        <begin position="59"/>
        <end position="94"/>
    </location>
</feature>
<proteinExistence type="predicted"/>
<accession>A0A2S9XEB3</accession>
<gene>
    <name evidence="12" type="primary">rpfC_4</name>
    <name evidence="12" type="ORF">ENSA5_57480</name>
</gene>
<dbReference type="Gene3D" id="3.30.450.20">
    <property type="entry name" value="PAS domain"/>
    <property type="match status" value="1"/>
</dbReference>
<dbReference type="GO" id="GO:0009927">
    <property type="term" value="F:histidine phosphotransfer kinase activity"/>
    <property type="evidence" value="ECO:0007669"/>
    <property type="project" value="TreeGrafter"/>
</dbReference>
<dbReference type="InterPro" id="IPR035965">
    <property type="entry name" value="PAS-like_dom_sf"/>
</dbReference>
<feature type="region of interest" description="Disordered" evidence="8">
    <location>
        <begin position="557"/>
        <end position="591"/>
    </location>
</feature>
<evidence type="ECO:0000259" key="10">
    <source>
        <dbReference type="PROSITE" id="PS50110"/>
    </source>
</evidence>
<dbReference type="Gene3D" id="3.30.565.10">
    <property type="entry name" value="Histidine kinase-like ATPase, C-terminal domain"/>
    <property type="match status" value="1"/>
</dbReference>
<dbReference type="CDD" id="cd16922">
    <property type="entry name" value="HATPase_EvgS-ArcB-TorS-like"/>
    <property type="match status" value="1"/>
</dbReference>
<evidence type="ECO:0000256" key="6">
    <source>
        <dbReference type="PROSITE-ProRule" id="PRU00169"/>
    </source>
</evidence>
<evidence type="ECO:0000313" key="12">
    <source>
        <dbReference type="EMBL" id="PRP91199.1"/>
    </source>
</evidence>
<dbReference type="Gene3D" id="3.30.450.40">
    <property type="match status" value="1"/>
</dbReference>
<dbReference type="InterPro" id="IPR004358">
    <property type="entry name" value="Sig_transdc_His_kin-like_C"/>
</dbReference>
<dbReference type="Pfam" id="PF13185">
    <property type="entry name" value="GAF_2"/>
    <property type="match status" value="1"/>
</dbReference>
<evidence type="ECO:0000259" key="11">
    <source>
        <dbReference type="PROSITE" id="PS50112"/>
    </source>
</evidence>
<dbReference type="PRINTS" id="PR00344">
    <property type="entry name" value="BCTRLSENSOR"/>
</dbReference>
<dbReference type="PROSITE" id="PS50112">
    <property type="entry name" value="PAS"/>
    <property type="match status" value="1"/>
</dbReference>
<dbReference type="PROSITE" id="PS50110">
    <property type="entry name" value="RESPONSE_REGULATORY"/>
    <property type="match status" value="2"/>
</dbReference>
<dbReference type="InterPro" id="IPR001789">
    <property type="entry name" value="Sig_transdc_resp-reg_receiver"/>
</dbReference>
<dbReference type="InterPro" id="IPR000014">
    <property type="entry name" value="PAS"/>
</dbReference>
<sequence length="830" mass="89507">MTSPPTKSISRSDALIEAVGVALITIDERGHLRSLNPAAQELFGYGADDLVGQPFTLLTRDGQDGQDGQGAGHEGELARYSGEGREVEGRRKDGAGFPAHLSIHEVETDGERWFVGVIGVKQAEAELARKNAELEVASRFDRIGALVLLALSARTSVGADYAEVLQILAEEGGYRPLTLYTWDEASAELRLSASLSLAPGSSATTFKLGEGLVGEAARRREAMFVDEPAAGSFELDTGFGVVQASTLFVLPLIHADSLLGVIAGAAHLPLEARARARLQQIARKIAIGLFATEQYRALRVVSNELDERARTIEAQNRELEQANRLKSEFLTTMSHELRTPLNAIIGFTNILLKNKSGDFGAKELSFLARVLANGKHLLALINDILSVSKSEAGRLELELEEVDLRELTLELLAEIGVSAERAERRLTATIPDALEPLRVDRRRLKQVMINLLGNALKFTHSGAIEVRIVAEGGTPQRIDVIDSGIGIAREQLDIVMEAFRQADSGTSRRYGGTGLGLTIAKAFCVAMGFELALDSVEGEGTVVSVVLSDEAPPLRWQPPSLTGNVHVPTAEIEQESPTDEARGETSSETRGGRTVLVIDDEPDARAVMQQHLDELGCRVITVDSGAQGIEVARATRPALVILDLMMPGMNGLTVLKTFRADPELREIPVVVCSIVAGEYRYQLAHAVEVISKPVERAALAAVMERVLEGGGGERRVLIIDDDPDARAVFTETAQEFGLRVEVAENGKIGLDSVIAAPPDLVILDLMMPVLDGFGFLAGLRALPQFRALPVIVCTAAKLDQGQRRQLDGTAKLIQKDEHTVAQLREILGQA</sequence>
<evidence type="ECO:0000256" key="3">
    <source>
        <dbReference type="ARBA" id="ARBA00022553"/>
    </source>
</evidence>
<dbReference type="Pfam" id="PF00512">
    <property type="entry name" value="HisKA"/>
    <property type="match status" value="1"/>
</dbReference>
<comment type="catalytic activity">
    <reaction evidence="1">
        <text>ATP + protein L-histidine = ADP + protein N-phospho-L-histidine.</text>
        <dbReference type="EC" id="2.7.13.3"/>
    </reaction>
</comment>
<dbReference type="SUPFAM" id="SSF55781">
    <property type="entry name" value="GAF domain-like"/>
    <property type="match status" value="1"/>
</dbReference>
<reference evidence="12 13" key="1">
    <citation type="submission" date="2018-03" db="EMBL/GenBank/DDBJ databases">
        <title>Draft Genome Sequences of the Obligatory Marine Myxobacteria Enhygromyxa salina SWB005.</title>
        <authorList>
            <person name="Poehlein A."/>
            <person name="Moghaddam J.A."/>
            <person name="Harms H."/>
            <person name="Alanjari M."/>
            <person name="Koenig G.M."/>
            <person name="Daniel R."/>
            <person name="Schaeberle T.F."/>
        </authorList>
    </citation>
    <scope>NUCLEOTIDE SEQUENCE [LARGE SCALE GENOMIC DNA]</scope>
    <source>
        <strain evidence="12 13">SWB005</strain>
    </source>
</reference>
<dbReference type="PROSITE" id="PS50109">
    <property type="entry name" value="HIS_KIN"/>
    <property type="match status" value="1"/>
</dbReference>
<dbReference type="Proteomes" id="UP000237968">
    <property type="component" value="Unassembled WGS sequence"/>
</dbReference>
<dbReference type="InterPro" id="IPR003594">
    <property type="entry name" value="HATPase_dom"/>
</dbReference>
<feature type="domain" description="Histidine kinase" evidence="9">
    <location>
        <begin position="332"/>
        <end position="551"/>
    </location>
</feature>
<dbReference type="GO" id="GO:0005886">
    <property type="term" value="C:plasma membrane"/>
    <property type="evidence" value="ECO:0007669"/>
    <property type="project" value="TreeGrafter"/>
</dbReference>
<dbReference type="InterPro" id="IPR005467">
    <property type="entry name" value="His_kinase_dom"/>
</dbReference>
<evidence type="ECO:0000256" key="7">
    <source>
        <dbReference type="SAM" id="Coils"/>
    </source>
</evidence>
<dbReference type="SUPFAM" id="SSF55874">
    <property type="entry name" value="ATPase domain of HSP90 chaperone/DNA topoisomerase II/histidine kinase"/>
    <property type="match status" value="1"/>
</dbReference>
<feature type="modified residue" description="4-aspartylphosphate" evidence="6">
    <location>
        <position position="643"/>
    </location>
</feature>
<feature type="domain" description="Response regulatory" evidence="10">
    <location>
        <begin position="715"/>
        <end position="830"/>
    </location>
</feature>
<keyword evidence="3 6" id="KW-0597">Phosphoprotein</keyword>
<dbReference type="SMART" id="SM00388">
    <property type="entry name" value="HisKA"/>
    <property type="match status" value="1"/>
</dbReference>
<dbReference type="InterPro" id="IPR011006">
    <property type="entry name" value="CheY-like_superfamily"/>
</dbReference>
<dbReference type="GO" id="GO:0000155">
    <property type="term" value="F:phosphorelay sensor kinase activity"/>
    <property type="evidence" value="ECO:0007669"/>
    <property type="project" value="InterPro"/>
</dbReference>
<feature type="compositionally biased region" description="Basic and acidic residues" evidence="8">
    <location>
        <begin position="579"/>
        <end position="591"/>
    </location>
</feature>
<dbReference type="SUPFAM" id="SSF47384">
    <property type="entry name" value="Homodimeric domain of signal transducing histidine kinase"/>
    <property type="match status" value="1"/>
</dbReference>
<protein>
    <recommendedName>
        <fullName evidence="2">histidine kinase</fullName>
        <ecNumber evidence="2">2.7.13.3</ecNumber>
    </recommendedName>
</protein>
<dbReference type="PANTHER" id="PTHR43047:SF72">
    <property type="entry name" value="OSMOSENSING HISTIDINE PROTEIN KINASE SLN1"/>
    <property type="match status" value="1"/>
</dbReference>
<feature type="compositionally biased region" description="Basic and acidic residues" evidence="8">
    <location>
        <begin position="73"/>
        <end position="94"/>
    </location>
</feature>
<feature type="domain" description="PAS" evidence="11">
    <location>
        <begin position="8"/>
        <end position="53"/>
    </location>
</feature>
<dbReference type="InterPro" id="IPR003661">
    <property type="entry name" value="HisK_dim/P_dom"/>
</dbReference>
<keyword evidence="4 12" id="KW-0808">Transferase</keyword>
<dbReference type="SMART" id="SM00448">
    <property type="entry name" value="REC"/>
    <property type="match status" value="2"/>
</dbReference>
<name>A0A2S9XEB3_9BACT</name>
<dbReference type="Gene3D" id="1.10.287.130">
    <property type="match status" value="1"/>
</dbReference>
<comment type="caution">
    <text evidence="12">The sequence shown here is derived from an EMBL/GenBank/DDBJ whole genome shotgun (WGS) entry which is preliminary data.</text>
</comment>
<evidence type="ECO:0000259" key="9">
    <source>
        <dbReference type="PROSITE" id="PS50109"/>
    </source>
</evidence>
<dbReference type="CDD" id="cd00130">
    <property type="entry name" value="PAS"/>
    <property type="match status" value="1"/>
</dbReference>
<dbReference type="CDD" id="cd00082">
    <property type="entry name" value="HisKA"/>
    <property type="match status" value="1"/>
</dbReference>
<evidence type="ECO:0000256" key="5">
    <source>
        <dbReference type="ARBA" id="ARBA00022777"/>
    </source>
</evidence>
<dbReference type="AlphaFoldDB" id="A0A2S9XEB3"/>
<keyword evidence="5" id="KW-0418">Kinase</keyword>
<dbReference type="SMART" id="SM00091">
    <property type="entry name" value="PAS"/>
    <property type="match status" value="1"/>
</dbReference>
<dbReference type="Pfam" id="PF00072">
    <property type="entry name" value="Response_reg"/>
    <property type="match status" value="2"/>
</dbReference>
<evidence type="ECO:0000313" key="13">
    <source>
        <dbReference type="Proteomes" id="UP000237968"/>
    </source>
</evidence>
<organism evidence="12 13">
    <name type="scientific">Enhygromyxa salina</name>
    <dbReference type="NCBI Taxonomy" id="215803"/>
    <lineage>
        <taxon>Bacteria</taxon>
        <taxon>Pseudomonadati</taxon>
        <taxon>Myxococcota</taxon>
        <taxon>Polyangia</taxon>
        <taxon>Nannocystales</taxon>
        <taxon>Nannocystaceae</taxon>
        <taxon>Enhygromyxa</taxon>
    </lineage>
</organism>